<dbReference type="Gene3D" id="1.10.357.10">
    <property type="entry name" value="Tetracycline Repressor, domain 2"/>
    <property type="match status" value="1"/>
</dbReference>
<dbReference type="PRINTS" id="PR00455">
    <property type="entry name" value="HTHTETR"/>
</dbReference>
<proteinExistence type="predicted"/>
<dbReference type="GO" id="GO:0003700">
    <property type="term" value="F:DNA-binding transcription factor activity"/>
    <property type="evidence" value="ECO:0007669"/>
    <property type="project" value="TreeGrafter"/>
</dbReference>
<dbReference type="PROSITE" id="PS50977">
    <property type="entry name" value="HTH_TETR_2"/>
    <property type="match status" value="1"/>
</dbReference>
<feature type="region of interest" description="Disordered" evidence="3">
    <location>
        <begin position="1"/>
        <end position="23"/>
    </location>
</feature>
<feature type="DNA-binding region" description="H-T-H motif" evidence="2">
    <location>
        <begin position="46"/>
        <end position="65"/>
    </location>
</feature>
<dbReference type="Pfam" id="PF00440">
    <property type="entry name" value="TetR_N"/>
    <property type="match status" value="1"/>
</dbReference>
<dbReference type="AlphaFoldDB" id="A0A1H8VZW7"/>
<dbReference type="InterPro" id="IPR009057">
    <property type="entry name" value="Homeodomain-like_sf"/>
</dbReference>
<reference evidence="6" key="1">
    <citation type="submission" date="2016-10" db="EMBL/GenBank/DDBJ databases">
        <authorList>
            <person name="Varghese N."/>
            <person name="Submissions S."/>
        </authorList>
    </citation>
    <scope>NUCLEOTIDE SEQUENCE [LARGE SCALE GENOMIC DNA]</scope>
    <source>
        <strain evidence="6">DSM 45413</strain>
    </source>
</reference>
<dbReference type="RefSeq" id="WP_170861195.1">
    <property type="nucleotide sequence ID" value="NZ_FOEE01000014.1"/>
</dbReference>
<dbReference type="GO" id="GO:0000976">
    <property type="term" value="F:transcription cis-regulatory region binding"/>
    <property type="evidence" value="ECO:0007669"/>
    <property type="project" value="TreeGrafter"/>
</dbReference>
<accession>A0A1H8VZW7</accession>
<dbReference type="EMBL" id="FOEE01000014">
    <property type="protein sequence ID" value="SEP20478.1"/>
    <property type="molecule type" value="Genomic_DNA"/>
</dbReference>
<dbReference type="PANTHER" id="PTHR30055:SF223">
    <property type="entry name" value="HTH-TYPE TRANSCRIPTIONAL REGULATOR UIDR"/>
    <property type="match status" value="1"/>
</dbReference>
<evidence type="ECO:0000256" key="2">
    <source>
        <dbReference type="PROSITE-ProRule" id="PRU00335"/>
    </source>
</evidence>
<evidence type="ECO:0000259" key="4">
    <source>
        <dbReference type="PROSITE" id="PS50977"/>
    </source>
</evidence>
<evidence type="ECO:0000313" key="6">
    <source>
        <dbReference type="Proteomes" id="UP000198960"/>
    </source>
</evidence>
<organism evidence="5 6">
    <name type="scientific">Trujillonella endophytica</name>
    <dbReference type="NCBI Taxonomy" id="673521"/>
    <lineage>
        <taxon>Bacteria</taxon>
        <taxon>Bacillati</taxon>
        <taxon>Actinomycetota</taxon>
        <taxon>Actinomycetes</taxon>
        <taxon>Geodermatophilales</taxon>
        <taxon>Geodermatophilaceae</taxon>
        <taxon>Trujillonella</taxon>
    </lineage>
</organism>
<dbReference type="SUPFAM" id="SSF46689">
    <property type="entry name" value="Homeodomain-like"/>
    <property type="match status" value="1"/>
</dbReference>
<feature type="compositionally biased region" description="Low complexity" evidence="3">
    <location>
        <begin position="1"/>
        <end position="12"/>
    </location>
</feature>
<name>A0A1H8VZW7_9ACTN</name>
<evidence type="ECO:0000256" key="1">
    <source>
        <dbReference type="ARBA" id="ARBA00023125"/>
    </source>
</evidence>
<evidence type="ECO:0000313" key="5">
    <source>
        <dbReference type="EMBL" id="SEP20478.1"/>
    </source>
</evidence>
<dbReference type="PANTHER" id="PTHR30055">
    <property type="entry name" value="HTH-TYPE TRANSCRIPTIONAL REGULATOR RUTR"/>
    <property type="match status" value="1"/>
</dbReference>
<dbReference type="Proteomes" id="UP000198960">
    <property type="component" value="Unassembled WGS sequence"/>
</dbReference>
<sequence length="227" mass="24085">MTASQGPSPSRSRGGETNARSDQPARAAVVEAAIQCILERGLYRASSNAIAERAGVTWGAIQHHFGSREALMLAVLEEGNDRLRRLLAAAEIGGGTVEERVAAYLGVLDAYYGSREYLAFMQVLLTLAHDPRTSEQTLATMQRITGSVDADLHRLAGEVLAGTGADEATLGPLLFHALRGMAMSHVMISANPPAYGAGRAAEFATQNELLVQAIGLLLAPRTGRFES</sequence>
<evidence type="ECO:0000256" key="3">
    <source>
        <dbReference type="SAM" id="MobiDB-lite"/>
    </source>
</evidence>
<feature type="domain" description="HTH tetR-type" evidence="4">
    <location>
        <begin position="23"/>
        <end position="83"/>
    </location>
</feature>
<keyword evidence="1 2" id="KW-0238">DNA-binding</keyword>
<dbReference type="InterPro" id="IPR001647">
    <property type="entry name" value="HTH_TetR"/>
</dbReference>
<keyword evidence="6" id="KW-1185">Reference proteome</keyword>
<protein>
    <submittedName>
        <fullName evidence="5">Transcriptional regulator, TetR family</fullName>
    </submittedName>
</protein>
<dbReference type="InterPro" id="IPR050109">
    <property type="entry name" value="HTH-type_TetR-like_transc_reg"/>
</dbReference>
<gene>
    <name evidence="5" type="ORF">SAMN05660991_03911</name>
</gene>
<dbReference type="STRING" id="673521.SAMN05660991_03911"/>